<dbReference type="PROSITE" id="PS51257">
    <property type="entry name" value="PROKAR_LIPOPROTEIN"/>
    <property type="match status" value="1"/>
</dbReference>
<evidence type="ECO:0000256" key="1">
    <source>
        <dbReference type="ARBA" id="ARBA00009391"/>
    </source>
</evidence>
<proteinExistence type="inferred from homology"/>
<dbReference type="InterPro" id="IPR013765">
    <property type="entry name" value="DNA_recomb/repair_RecA"/>
</dbReference>
<evidence type="ECO:0000313" key="8">
    <source>
        <dbReference type="Proteomes" id="UP000516437"/>
    </source>
</evidence>
<evidence type="ECO:0000259" key="6">
    <source>
        <dbReference type="PROSITE" id="PS50163"/>
    </source>
</evidence>
<dbReference type="OrthoDB" id="5957327at2759"/>
<organism evidence="7 8">
    <name type="scientific">Morella rubra</name>
    <name type="common">Chinese bayberry</name>
    <dbReference type="NCBI Taxonomy" id="262757"/>
    <lineage>
        <taxon>Eukaryota</taxon>
        <taxon>Viridiplantae</taxon>
        <taxon>Streptophyta</taxon>
        <taxon>Embryophyta</taxon>
        <taxon>Tracheophyta</taxon>
        <taxon>Spermatophyta</taxon>
        <taxon>Magnoliopsida</taxon>
        <taxon>eudicotyledons</taxon>
        <taxon>Gunneridae</taxon>
        <taxon>Pentapetalae</taxon>
        <taxon>rosids</taxon>
        <taxon>fabids</taxon>
        <taxon>Fagales</taxon>
        <taxon>Myricaceae</taxon>
        <taxon>Morella</taxon>
    </lineage>
</organism>
<dbReference type="InterPro" id="IPR027417">
    <property type="entry name" value="P-loop_NTPase"/>
</dbReference>
<name>A0A6A1UIS1_9ROSI</name>
<feature type="domain" description="RecA family profile 2" evidence="6">
    <location>
        <begin position="146"/>
        <end position="186"/>
    </location>
</feature>
<dbReference type="Pfam" id="PF00154">
    <property type="entry name" value="RecA_N"/>
    <property type="match status" value="1"/>
</dbReference>
<dbReference type="PANTHER" id="PTHR45900">
    <property type="entry name" value="RECA"/>
    <property type="match status" value="1"/>
</dbReference>
<evidence type="ECO:0000256" key="5">
    <source>
        <dbReference type="SAM" id="SignalP"/>
    </source>
</evidence>
<dbReference type="GO" id="GO:0008094">
    <property type="term" value="F:ATP-dependent activity, acting on DNA"/>
    <property type="evidence" value="ECO:0007669"/>
    <property type="project" value="InterPro"/>
</dbReference>
<evidence type="ECO:0000256" key="3">
    <source>
        <dbReference type="ARBA" id="ARBA00022840"/>
    </source>
</evidence>
<dbReference type="GO" id="GO:0006310">
    <property type="term" value="P:DNA recombination"/>
    <property type="evidence" value="ECO:0007669"/>
    <property type="project" value="UniProtKB-KW"/>
</dbReference>
<dbReference type="PROSITE" id="PS50163">
    <property type="entry name" value="RECA_3"/>
    <property type="match status" value="1"/>
</dbReference>
<feature type="chain" id="PRO_5025676947" description="RecA family profile 2 domain-containing protein" evidence="5">
    <location>
        <begin position="36"/>
        <end position="188"/>
    </location>
</feature>
<dbReference type="Proteomes" id="UP000516437">
    <property type="component" value="Unassembled WGS sequence"/>
</dbReference>
<comment type="similarity">
    <text evidence="1">Belongs to the RecA family.</text>
</comment>
<keyword evidence="4" id="KW-0233">DNA recombination</keyword>
<dbReference type="EMBL" id="RXIC02000222">
    <property type="protein sequence ID" value="KAB1200112.1"/>
    <property type="molecule type" value="Genomic_DNA"/>
</dbReference>
<gene>
    <name evidence="7" type="ORF">CJ030_MR0G008029</name>
</gene>
<dbReference type="InterPro" id="IPR020587">
    <property type="entry name" value="RecA_monomer-monomer_interface"/>
</dbReference>
<dbReference type="GO" id="GO:0003697">
    <property type="term" value="F:single-stranded DNA binding"/>
    <property type="evidence" value="ECO:0007669"/>
    <property type="project" value="InterPro"/>
</dbReference>
<dbReference type="PANTHER" id="PTHR45900:SF4">
    <property type="entry name" value="DNA REPAIR PROTEIN RECA HOMOLOG 2, MITOCHONDRIAL"/>
    <property type="match status" value="1"/>
</dbReference>
<dbReference type="PRINTS" id="PR00142">
    <property type="entry name" value="RECA"/>
</dbReference>
<dbReference type="Gene3D" id="3.40.50.300">
    <property type="entry name" value="P-loop containing nucleotide triphosphate hydrolases"/>
    <property type="match status" value="1"/>
</dbReference>
<reference evidence="7 8" key="1">
    <citation type="journal article" date="2019" name="Plant Biotechnol. J.">
        <title>The red bayberry genome and genetic basis of sex determination.</title>
        <authorList>
            <person name="Jia H.M."/>
            <person name="Jia H.J."/>
            <person name="Cai Q.L."/>
            <person name="Wang Y."/>
            <person name="Zhao H.B."/>
            <person name="Yang W.F."/>
            <person name="Wang G.Y."/>
            <person name="Li Y.H."/>
            <person name="Zhan D.L."/>
            <person name="Shen Y.T."/>
            <person name="Niu Q.F."/>
            <person name="Chang L."/>
            <person name="Qiu J."/>
            <person name="Zhao L."/>
            <person name="Xie H.B."/>
            <person name="Fu W.Y."/>
            <person name="Jin J."/>
            <person name="Li X.W."/>
            <person name="Jiao Y."/>
            <person name="Zhou C.C."/>
            <person name="Tu T."/>
            <person name="Chai C.Y."/>
            <person name="Gao J.L."/>
            <person name="Fan L.J."/>
            <person name="van de Weg E."/>
            <person name="Wang J.Y."/>
            <person name="Gao Z.S."/>
        </authorList>
    </citation>
    <scope>NUCLEOTIDE SEQUENCE [LARGE SCALE GENOMIC DNA]</scope>
    <source>
        <tissue evidence="7">Leaves</tissue>
    </source>
</reference>
<evidence type="ECO:0000256" key="4">
    <source>
        <dbReference type="ARBA" id="ARBA00023172"/>
    </source>
</evidence>
<keyword evidence="5" id="KW-0732">Signal</keyword>
<dbReference type="GO" id="GO:0006281">
    <property type="term" value="P:DNA repair"/>
    <property type="evidence" value="ECO:0007669"/>
    <property type="project" value="InterPro"/>
</dbReference>
<dbReference type="InterPro" id="IPR049428">
    <property type="entry name" value="RecA-like_N"/>
</dbReference>
<accession>A0A6A1UIS1</accession>
<evidence type="ECO:0000313" key="7">
    <source>
        <dbReference type="EMBL" id="KAB1200112.1"/>
    </source>
</evidence>
<protein>
    <recommendedName>
        <fullName evidence="6">RecA family profile 2 domain-containing protein</fullName>
    </recommendedName>
</protein>
<keyword evidence="3" id="KW-0067">ATP-binding</keyword>
<sequence>MAKSDSAGKSPSILSSTMLMFALLMATLGTTGCCAYLDVENAMDPSLAESMGVNTENLLLLRLSSAENLRSMVNTLTRTGALDVTVVDSVAALVPQCEIDQMIGGTFKDVQSRIMTQALRKIHYSLCHSQTLIVFVNQVRSSPKSGQSFGRVDEVTCGGNALQFYAAVRLKMMRKGLLKAKDKVYVSL</sequence>
<dbReference type="SUPFAM" id="SSF52540">
    <property type="entry name" value="P-loop containing nucleoside triphosphate hydrolases"/>
    <property type="match status" value="1"/>
</dbReference>
<dbReference type="GO" id="GO:0005524">
    <property type="term" value="F:ATP binding"/>
    <property type="evidence" value="ECO:0007669"/>
    <property type="project" value="UniProtKB-KW"/>
</dbReference>
<dbReference type="AlphaFoldDB" id="A0A6A1UIS1"/>
<comment type="caution">
    <text evidence="7">The sequence shown here is derived from an EMBL/GenBank/DDBJ whole genome shotgun (WGS) entry which is preliminary data.</text>
</comment>
<keyword evidence="8" id="KW-1185">Reference proteome</keyword>
<feature type="signal peptide" evidence="5">
    <location>
        <begin position="1"/>
        <end position="35"/>
    </location>
</feature>
<keyword evidence="2" id="KW-0547">Nucleotide-binding</keyword>
<evidence type="ECO:0000256" key="2">
    <source>
        <dbReference type="ARBA" id="ARBA00022741"/>
    </source>
</evidence>